<evidence type="ECO:0000313" key="10">
    <source>
        <dbReference type="Proteomes" id="UP001595887"/>
    </source>
</evidence>
<accession>A0ABV8RH88</accession>
<dbReference type="PANTHER" id="PTHR22726">
    <property type="entry name" value="METALLOENDOPEPTIDASE OMA1"/>
    <property type="match status" value="1"/>
</dbReference>
<evidence type="ECO:0000256" key="3">
    <source>
        <dbReference type="ARBA" id="ARBA00022801"/>
    </source>
</evidence>
<dbReference type="Gene3D" id="3.30.2010.10">
    <property type="entry name" value="Metalloproteases ('zincins'), catalytic domain"/>
    <property type="match status" value="1"/>
</dbReference>
<keyword evidence="10" id="KW-1185">Reference proteome</keyword>
<comment type="similarity">
    <text evidence="6">Belongs to the peptidase M48 family.</text>
</comment>
<evidence type="ECO:0000256" key="6">
    <source>
        <dbReference type="RuleBase" id="RU003983"/>
    </source>
</evidence>
<dbReference type="EC" id="3.4.24.-" evidence="9"/>
<proteinExistence type="inferred from homology"/>
<comment type="caution">
    <text evidence="9">The sequence shown here is derived from an EMBL/GenBank/DDBJ whole genome shotgun (WGS) entry which is preliminary data.</text>
</comment>
<keyword evidence="5 6" id="KW-0482">Metalloprotease</keyword>
<dbReference type="Proteomes" id="UP001595887">
    <property type="component" value="Unassembled WGS sequence"/>
</dbReference>
<dbReference type="InterPro" id="IPR006311">
    <property type="entry name" value="TAT_signal"/>
</dbReference>
<name>A0ABV8RH88_9SPHN</name>
<keyword evidence="2" id="KW-0479">Metal-binding</keyword>
<evidence type="ECO:0000256" key="1">
    <source>
        <dbReference type="ARBA" id="ARBA00022670"/>
    </source>
</evidence>
<dbReference type="InterPro" id="IPR001915">
    <property type="entry name" value="Peptidase_M48"/>
</dbReference>
<keyword evidence="4 6" id="KW-0862">Zinc</keyword>
<dbReference type="InterPro" id="IPR051156">
    <property type="entry name" value="Mito/Outer_Membr_Metalloprot"/>
</dbReference>
<organism evidence="9 10">
    <name type="scientific">Sphingorhabdus arenilitoris</name>
    <dbReference type="NCBI Taxonomy" id="1490041"/>
    <lineage>
        <taxon>Bacteria</taxon>
        <taxon>Pseudomonadati</taxon>
        <taxon>Pseudomonadota</taxon>
        <taxon>Alphaproteobacteria</taxon>
        <taxon>Sphingomonadales</taxon>
        <taxon>Sphingomonadaceae</taxon>
        <taxon>Sphingorhabdus</taxon>
    </lineage>
</organism>
<dbReference type="PROSITE" id="PS51318">
    <property type="entry name" value="TAT"/>
    <property type="match status" value="1"/>
</dbReference>
<feature type="region of interest" description="Disordered" evidence="7">
    <location>
        <begin position="240"/>
        <end position="262"/>
    </location>
</feature>
<dbReference type="Pfam" id="PF01435">
    <property type="entry name" value="Peptidase_M48"/>
    <property type="match status" value="1"/>
</dbReference>
<evidence type="ECO:0000256" key="4">
    <source>
        <dbReference type="ARBA" id="ARBA00022833"/>
    </source>
</evidence>
<evidence type="ECO:0000256" key="7">
    <source>
        <dbReference type="SAM" id="MobiDB-lite"/>
    </source>
</evidence>
<gene>
    <name evidence="9" type="ORF">ACFOWX_04220</name>
</gene>
<evidence type="ECO:0000313" key="9">
    <source>
        <dbReference type="EMBL" id="MFC4291616.1"/>
    </source>
</evidence>
<comment type="cofactor">
    <cofactor evidence="6">
        <name>Zn(2+)</name>
        <dbReference type="ChEBI" id="CHEBI:29105"/>
    </cofactor>
    <text evidence="6">Binds 1 zinc ion per subunit.</text>
</comment>
<evidence type="ECO:0000259" key="8">
    <source>
        <dbReference type="Pfam" id="PF01435"/>
    </source>
</evidence>
<dbReference type="EMBL" id="JBHSDH010000013">
    <property type="protein sequence ID" value="MFC4291616.1"/>
    <property type="molecule type" value="Genomic_DNA"/>
</dbReference>
<dbReference type="RefSeq" id="WP_381421640.1">
    <property type="nucleotide sequence ID" value="NZ_JBHSDH010000013.1"/>
</dbReference>
<evidence type="ECO:0000256" key="2">
    <source>
        <dbReference type="ARBA" id="ARBA00022723"/>
    </source>
</evidence>
<protein>
    <submittedName>
        <fullName evidence="9">M48 family metalloprotease</fullName>
        <ecNumber evidence="9">3.4.24.-</ecNumber>
    </submittedName>
</protein>
<keyword evidence="3 6" id="KW-0378">Hydrolase</keyword>
<evidence type="ECO:0000256" key="5">
    <source>
        <dbReference type="ARBA" id="ARBA00023049"/>
    </source>
</evidence>
<reference evidence="10" key="1">
    <citation type="journal article" date="2019" name="Int. J. Syst. Evol. Microbiol.">
        <title>The Global Catalogue of Microorganisms (GCM) 10K type strain sequencing project: providing services to taxonomists for standard genome sequencing and annotation.</title>
        <authorList>
            <consortium name="The Broad Institute Genomics Platform"/>
            <consortium name="The Broad Institute Genome Sequencing Center for Infectious Disease"/>
            <person name="Wu L."/>
            <person name="Ma J."/>
        </authorList>
    </citation>
    <scope>NUCLEOTIDE SEQUENCE [LARGE SCALE GENOMIC DNA]</scope>
    <source>
        <strain evidence="10">CECT 8531</strain>
    </source>
</reference>
<feature type="domain" description="Peptidase M48" evidence="8">
    <location>
        <begin position="113"/>
        <end position="260"/>
    </location>
</feature>
<dbReference type="PANTHER" id="PTHR22726:SF8">
    <property type="entry name" value="METALLOPROTEASE YCAL"/>
    <property type="match status" value="1"/>
</dbReference>
<keyword evidence="1 6" id="KW-0645">Protease</keyword>
<sequence>MTDKMKSENEGIQLTRRQIMTISALAGGISFATPAMAQFKLGKALGAAKDLAEAETLSDEQLKSNFSQMAAEYDRLNPVAGPKDPYGKRIAALSKGLEKHDGLDLDIKAYLVSDVNAFAMADGTIRVFAGLMDKFTDNEIRYVIGHEIGHVQAGHSRKRMQAALRASALRKGASAAGGTAGRIAEGELGGLIQQVMVAQHSQKNENEADDYAMSFMKGKGYDAQACVTALDKLAELGSGGGLPWLQTHPSPEARSKRMRKLV</sequence>
<dbReference type="GO" id="GO:0008237">
    <property type="term" value="F:metallopeptidase activity"/>
    <property type="evidence" value="ECO:0007669"/>
    <property type="project" value="UniProtKB-KW"/>
</dbReference>